<dbReference type="InterPro" id="IPR051448">
    <property type="entry name" value="CdaR-like_regulators"/>
</dbReference>
<gene>
    <name evidence="3" type="ORF">BG844_22250</name>
</gene>
<name>A0A1K0FHC7_9ACTN</name>
<organism evidence="3 4">
    <name type="scientific">Couchioplanes caeruleus subsp. caeruleus</name>
    <dbReference type="NCBI Taxonomy" id="56427"/>
    <lineage>
        <taxon>Bacteria</taxon>
        <taxon>Bacillati</taxon>
        <taxon>Actinomycetota</taxon>
        <taxon>Actinomycetes</taxon>
        <taxon>Micromonosporales</taxon>
        <taxon>Micromonosporaceae</taxon>
        <taxon>Couchioplanes</taxon>
    </lineage>
</organism>
<evidence type="ECO:0000259" key="1">
    <source>
        <dbReference type="Pfam" id="PF13556"/>
    </source>
</evidence>
<dbReference type="Pfam" id="PF13556">
    <property type="entry name" value="HTH_30"/>
    <property type="match status" value="1"/>
</dbReference>
<dbReference type="Pfam" id="PF14361">
    <property type="entry name" value="RsbRD_N"/>
    <property type="match status" value="1"/>
</dbReference>
<dbReference type="InterPro" id="IPR025751">
    <property type="entry name" value="RsbRD_N_dom"/>
</dbReference>
<protein>
    <submittedName>
        <fullName evidence="3">Uncharacterized protein</fullName>
    </submittedName>
</protein>
<evidence type="ECO:0000313" key="3">
    <source>
        <dbReference type="EMBL" id="OJF12136.1"/>
    </source>
</evidence>
<dbReference type="InterPro" id="IPR042070">
    <property type="entry name" value="PucR_C-HTH_sf"/>
</dbReference>
<evidence type="ECO:0000259" key="2">
    <source>
        <dbReference type="Pfam" id="PF14361"/>
    </source>
</evidence>
<dbReference type="EMBL" id="MEIA01000236">
    <property type="protein sequence ID" value="OJF12136.1"/>
    <property type="molecule type" value="Genomic_DNA"/>
</dbReference>
<dbReference type="InterPro" id="IPR025736">
    <property type="entry name" value="PucR_C-HTH_dom"/>
</dbReference>
<dbReference type="Proteomes" id="UP000182486">
    <property type="component" value="Unassembled WGS sequence"/>
</dbReference>
<dbReference type="AlphaFoldDB" id="A0A1K0FHC7"/>
<dbReference type="Gene3D" id="1.10.10.2840">
    <property type="entry name" value="PucR C-terminal helix-turn-helix domain"/>
    <property type="match status" value="1"/>
</dbReference>
<keyword evidence="4" id="KW-1185">Reference proteome</keyword>
<feature type="domain" description="PucR C-terminal helix-turn-helix" evidence="1">
    <location>
        <begin position="335"/>
        <end position="390"/>
    </location>
</feature>
<sequence length="400" mass="43221">MNHPLACIDMGDLFRLWRQQVTDNARRAVDAYQEELLEYRNLAGSPRGRSEMLDFAVFLRQRTVELAADGAPFPDDDLEFMAAMGRQRGEKGLTLTAQRQGLLLHTRLTLREVYEAAGPSDIDATMHTLAWLAPAGLAAQGAFTRGWIEGQQRTLSTVAQVRLLTVMLLADDKDAAELARGLHMSVPDHVLATVVRVAGGPPGPDQASRDEFASMLLKTHWAPLSWQDPHEVVALIPSAPGGQQAAADRVLALAREVAGMVGRPCAVGTAPGRVHAFGDAVALARQVSDVAPLRAVPRHAYAVTDVFAELGAARLAEVGQWLQAVAEQLTGGPDLVATLDAYYQHDMNRLRTAAALCIHPRTLDYRLARVRELTGLEPGSTRGVRVLSTAVARILASPLP</sequence>
<comment type="caution">
    <text evidence="3">The sequence shown here is derived from an EMBL/GenBank/DDBJ whole genome shotgun (WGS) entry which is preliminary data.</text>
</comment>
<accession>A0A1K0FHC7</accession>
<feature type="domain" description="RsbT co-antagonist protein RsbRD N-terminal" evidence="2">
    <location>
        <begin position="25"/>
        <end position="144"/>
    </location>
</feature>
<evidence type="ECO:0000313" key="4">
    <source>
        <dbReference type="Proteomes" id="UP000182486"/>
    </source>
</evidence>
<reference evidence="3 4" key="1">
    <citation type="submission" date="2016-09" db="EMBL/GenBank/DDBJ databases">
        <title>Couchioplanes caeruleus draft genome sequence.</title>
        <authorList>
            <person name="Sheehan J."/>
            <person name="Caffrey P."/>
        </authorList>
    </citation>
    <scope>NUCLEOTIDE SEQUENCE [LARGE SCALE GENOMIC DNA]</scope>
    <source>
        <strain evidence="3 4">DSM 43634</strain>
    </source>
</reference>
<dbReference type="PANTHER" id="PTHR33744">
    <property type="entry name" value="CARBOHYDRATE DIACID REGULATOR"/>
    <property type="match status" value="1"/>
</dbReference>
<proteinExistence type="predicted"/>